<evidence type="ECO:0000313" key="2">
    <source>
        <dbReference type="EMBL" id="GGL12235.1"/>
    </source>
</evidence>
<dbReference type="EMBL" id="BMMX01000038">
    <property type="protein sequence ID" value="GGL12235.1"/>
    <property type="molecule type" value="Genomic_DNA"/>
</dbReference>
<reference evidence="2" key="2">
    <citation type="submission" date="2020-09" db="EMBL/GenBank/DDBJ databases">
        <authorList>
            <person name="Sun Q."/>
            <person name="Zhou Y."/>
        </authorList>
    </citation>
    <scope>NUCLEOTIDE SEQUENCE</scope>
    <source>
        <strain evidence="2">CGMCC 4.7299</strain>
    </source>
</reference>
<organism evidence="2 3">
    <name type="scientific">Mangrovihabitans endophyticus</name>
    <dbReference type="NCBI Taxonomy" id="1751298"/>
    <lineage>
        <taxon>Bacteria</taxon>
        <taxon>Bacillati</taxon>
        <taxon>Actinomycetota</taxon>
        <taxon>Actinomycetes</taxon>
        <taxon>Micromonosporales</taxon>
        <taxon>Micromonosporaceae</taxon>
        <taxon>Mangrovihabitans</taxon>
    </lineage>
</organism>
<name>A0A8J3FS49_9ACTN</name>
<reference evidence="2" key="1">
    <citation type="journal article" date="2014" name="Int. J. Syst. Evol. Microbiol.">
        <title>Complete genome sequence of Corynebacterium casei LMG S-19264T (=DSM 44701T), isolated from a smear-ripened cheese.</title>
        <authorList>
            <consortium name="US DOE Joint Genome Institute (JGI-PGF)"/>
            <person name="Walter F."/>
            <person name="Albersmeier A."/>
            <person name="Kalinowski J."/>
            <person name="Ruckert C."/>
        </authorList>
    </citation>
    <scope>NUCLEOTIDE SEQUENCE</scope>
    <source>
        <strain evidence="2">CGMCC 4.7299</strain>
    </source>
</reference>
<dbReference type="AlphaFoldDB" id="A0A8J3FS49"/>
<comment type="caution">
    <text evidence="2">The sequence shown here is derived from an EMBL/GenBank/DDBJ whole genome shotgun (WGS) entry which is preliminary data.</text>
</comment>
<proteinExistence type="predicted"/>
<keyword evidence="3" id="KW-1185">Reference proteome</keyword>
<feature type="region of interest" description="Disordered" evidence="1">
    <location>
        <begin position="1"/>
        <end position="21"/>
    </location>
</feature>
<evidence type="ECO:0000313" key="3">
    <source>
        <dbReference type="Proteomes" id="UP000656042"/>
    </source>
</evidence>
<evidence type="ECO:0000256" key="1">
    <source>
        <dbReference type="SAM" id="MobiDB-lite"/>
    </source>
</evidence>
<sequence length="66" mass="6846">MLGATPPDTDTPGADLPAVGDHPVGWRELADYAGIHPPTGDDPWAALADSDDPAVSALARWWSGQP</sequence>
<dbReference type="Proteomes" id="UP000656042">
    <property type="component" value="Unassembled WGS sequence"/>
</dbReference>
<gene>
    <name evidence="2" type="ORF">GCM10012284_53650</name>
</gene>
<protein>
    <submittedName>
        <fullName evidence="2">Uncharacterized protein</fullName>
    </submittedName>
</protein>
<accession>A0A8J3FS49</accession>